<dbReference type="Proteomes" id="UP000510821">
    <property type="component" value="Chromosome"/>
</dbReference>
<dbReference type="PANTHER" id="PTHR10871">
    <property type="entry name" value="30S RIBOSOMAL PROTEIN S13/40S RIBOSOMAL PROTEIN S18"/>
    <property type="match status" value="1"/>
</dbReference>
<feature type="compositionally biased region" description="Low complexity" evidence="5">
    <location>
        <begin position="174"/>
        <end position="187"/>
    </location>
</feature>
<dbReference type="SUPFAM" id="SSF46946">
    <property type="entry name" value="S13-like H2TH domain"/>
    <property type="match status" value="1"/>
</dbReference>
<evidence type="ECO:0000256" key="5">
    <source>
        <dbReference type="SAM" id="MobiDB-lite"/>
    </source>
</evidence>
<feature type="compositionally biased region" description="Basic and acidic residues" evidence="5">
    <location>
        <begin position="188"/>
        <end position="206"/>
    </location>
</feature>
<dbReference type="InterPro" id="IPR001892">
    <property type="entry name" value="Ribosomal_uS13"/>
</dbReference>
<dbReference type="Gene3D" id="1.10.8.50">
    <property type="match status" value="1"/>
</dbReference>
<dbReference type="KEGG" id="flt:Sv326_0846"/>
<dbReference type="GO" id="GO:0005829">
    <property type="term" value="C:cytosol"/>
    <property type="evidence" value="ECO:0007669"/>
    <property type="project" value="TreeGrafter"/>
</dbReference>
<dbReference type="NCBIfam" id="NF003140">
    <property type="entry name" value="PRK04053.1"/>
    <property type="match status" value="1"/>
</dbReference>
<keyword evidence="3 4" id="KW-0687">Ribonucleoprotein</keyword>
<reference evidence="7" key="1">
    <citation type="submission" date="2020-07" db="EMBL/GenBank/DDBJ databases">
        <title>Metabolic diversity and evolutionary history of the archaeal phylum ###Micrarchaeota### uncovered from a freshwater lake metagenome.</title>
        <authorList>
            <person name="Kadnikov V.V."/>
            <person name="Savvichev A.S."/>
            <person name="Mardanov A.V."/>
            <person name="Beletsky A.V."/>
            <person name="Chupakov A.V."/>
            <person name="Kokryatskaya N.M."/>
            <person name="Pimenov N.V."/>
            <person name="Ravin N.V."/>
        </authorList>
    </citation>
    <scope>NUCLEOTIDE SEQUENCE [LARGE SCALE GENOMIC DNA]</scope>
</reference>
<keyword evidence="4" id="KW-0699">rRNA-binding</keyword>
<sequence>MSRKTEKVEGMAEVAPTKEIRGIVRIAGRDIKGETRLRKALIQVKGIGVTLDTVLTKIISAKLGISRNAMIGELSDEQMDMLDDIINNPHKYGVPERMLNRQRDADTNQSMHIIGTDLTFRVKQDITNAKDMNTWKGYRHTYGQKVRGQRTRTTGRTGMTVGVLRKVMLAKAAAARGAEAKGAAPAATEEKKSAEEKKPVEEAKKE</sequence>
<dbReference type="Gene3D" id="4.10.910.10">
    <property type="entry name" value="30s ribosomal protein s13, domain 2"/>
    <property type="match status" value="1"/>
</dbReference>
<evidence type="ECO:0000313" key="6">
    <source>
        <dbReference type="EMBL" id="QLJ53021.1"/>
    </source>
</evidence>
<dbReference type="PROSITE" id="PS00646">
    <property type="entry name" value="RIBOSOMAL_S13_1"/>
    <property type="match status" value="1"/>
</dbReference>
<dbReference type="AlphaFoldDB" id="A0A7D6BT60"/>
<evidence type="ECO:0000256" key="2">
    <source>
        <dbReference type="ARBA" id="ARBA00022980"/>
    </source>
</evidence>
<organism evidence="6 7">
    <name type="scientific">Fermentimicrarchaeum limneticum</name>
    <dbReference type="NCBI Taxonomy" id="2795018"/>
    <lineage>
        <taxon>Archaea</taxon>
        <taxon>Candidatus Micrarchaeota</taxon>
        <taxon>Candidatus Fermentimicrarchaeales</taxon>
        <taxon>Candidatus Fermentimicrarchaeaceae</taxon>
        <taxon>Candidatus Fermentimicrarchaeum</taxon>
    </lineage>
</organism>
<evidence type="ECO:0000256" key="4">
    <source>
        <dbReference type="HAMAP-Rule" id="MF_01315"/>
    </source>
</evidence>
<feature type="region of interest" description="Disordered" evidence="5">
    <location>
        <begin position="174"/>
        <end position="206"/>
    </location>
</feature>
<dbReference type="InterPro" id="IPR018269">
    <property type="entry name" value="Ribosomal_uS13_CS"/>
</dbReference>
<protein>
    <recommendedName>
        <fullName evidence="4">Small ribosomal subunit protein uS13</fullName>
    </recommendedName>
</protein>
<evidence type="ECO:0000256" key="1">
    <source>
        <dbReference type="ARBA" id="ARBA00008080"/>
    </source>
</evidence>
<comment type="function">
    <text evidence="4">Located at the top of the head of the 30S subunit, it contacts several helices of the 16S rRNA. In the 70S ribosome it contacts the 23S rRNA (bridge B1a) and protein L5 of the 50S subunit (bridge B1b), connecting the 2 subunits; these bridges are implicated in subunit movement.</text>
</comment>
<proteinExistence type="inferred from homology"/>
<dbReference type="GO" id="GO:0019843">
    <property type="term" value="F:rRNA binding"/>
    <property type="evidence" value="ECO:0007669"/>
    <property type="project" value="UniProtKB-UniRule"/>
</dbReference>
<dbReference type="InterPro" id="IPR027437">
    <property type="entry name" value="Rbsml_uS13_C"/>
</dbReference>
<dbReference type="GO" id="GO:0003735">
    <property type="term" value="F:structural constituent of ribosome"/>
    <property type="evidence" value="ECO:0007669"/>
    <property type="project" value="InterPro"/>
</dbReference>
<comment type="similarity">
    <text evidence="1 4">Belongs to the universal ribosomal protein uS13 family.</text>
</comment>
<keyword evidence="2 4" id="KW-0689">Ribosomal protein</keyword>
<gene>
    <name evidence="4" type="primary">rps13</name>
    <name evidence="6" type="ORF">Sv326_0846</name>
</gene>
<dbReference type="HAMAP" id="MF_01315">
    <property type="entry name" value="Ribosomal_uS13"/>
    <property type="match status" value="1"/>
</dbReference>
<dbReference type="PROSITE" id="PS50159">
    <property type="entry name" value="RIBOSOMAL_S13_2"/>
    <property type="match status" value="1"/>
</dbReference>
<evidence type="ECO:0000256" key="3">
    <source>
        <dbReference type="ARBA" id="ARBA00023274"/>
    </source>
</evidence>
<accession>A0A7D6BT60</accession>
<dbReference type="PANTHER" id="PTHR10871:SF3">
    <property type="entry name" value="SMALL RIBOSOMAL SUBUNIT PROTEIN US13"/>
    <property type="match status" value="1"/>
</dbReference>
<name>A0A7D6BT60_FERL1</name>
<dbReference type="Pfam" id="PF00416">
    <property type="entry name" value="Ribosomal_S13"/>
    <property type="match status" value="1"/>
</dbReference>
<dbReference type="GO" id="GO:0006412">
    <property type="term" value="P:translation"/>
    <property type="evidence" value="ECO:0007669"/>
    <property type="project" value="UniProtKB-UniRule"/>
</dbReference>
<evidence type="ECO:0000313" key="7">
    <source>
        <dbReference type="Proteomes" id="UP000510821"/>
    </source>
</evidence>
<dbReference type="GO" id="GO:0015935">
    <property type="term" value="C:small ribosomal subunit"/>
    <property type="evidence" value="ECO:0007669"/>
    <property type="project" value="TreeGrafter"/>
</dbReference>
<comment type="subunit">
    <text evidence="4">Part of the 30S ribosomal subunit. Forms a loose heterodimer with protein S19. Forms two bridges to the 50S subunit in the 70S ribosome.</text>
</comment>
<dbReference type="EMBL" id="CP058998">
    <property type="protein sequence ID" value="QLJ53021.1"/>
    <property type="molecule type" value="Genomic_DNA"/>
</dbReference>
<dbReference type="InterPro" id="IPR010979">
    <property type="entry name" value="Ribosomal_uS13-like_H2TH"/>
</dbReference>
<keyword evidence="4" id="KW-0694">RNA-binding</keyword>